<proteinExistence type="inferred from homology"/>
<comment type="pathway">
    <text evidence="2">Cofactor biosynthesis; thiamine diphosphate biosynthesis; thiamine diphosphate from thiamine phosphate: step 1/1.</text>
</comment>
<dbReference type="AlphaFoldDB" id="I3Y7V0"/>
<dbReference type="Proteomes" id="UP000006062">
    <property type="component" value="Chromosome"/>
</dbReference>
<evidence type="ECO:0000256" key="1">
    <source>
        <dbReference type="ARBA" id="ARBA00022977"/>
    </source>
</evidence>
<dbReference type="STRING" id="765911.Thivi_1037"/>
<dbReference type="Gene3D" id="3.30.1330.10">
    <property type="entry name" value="PurM-like, N-terminal domain"/>
    <property type="match status" value="1"/>
</dbReference>
<keyword evidence="2" id="KW-0067">ATP-binding</keyword>
<feature type="binding site" evidence="2">
    <location>
        <position position="256"/>
    </location>
    <ligand>
        <name>substrate</name>
    </ligand>
</feature>
<dbReference type="CDD" id="cd02194">
    <property type="entry name" value="ThiL"/>
    <property type="match status" value="1"/>
</dbReference>
<evidence type="ECO:0000259" key="3">
    <source>
        <dbReference type="Pfam" id="PF00586"/>
    </source>
</evidence>
<feature type="binding site" evidence="2">
    <location>
        <position position="45"/>
    </location>
    <ligand>
        <name>Mg(2+)</name>
        <dbReference type="ChEBI" id="CHEBI:18420"/>
        <label>1</label>
    </ligand>
</feature>
<feature type="binding site" evidence="2">
    <location>
        <position position="144"/>
    </location>
    <ligand>
        <name>ATP</name>
        <dbReference type="ChEBI" id="CHEBI:30616"/>
    </ligand>
</feature>
<dbReference type="InterPro" id="IPR036676">
    <property type="entry name" value="PurM-like_C_sf"/>
</dbReference>
<gene>
    <name evidence="2" type="primary">thiL</name>
    <name evidence="5" type="ordered locus">Thivi_1037</name>
</gene>
<feature type="domain" description="PurM-like N-terminal" evidence="3">
    <location>
        <begin position="26"/>
        <end position="136"/>
    </location>
</feature>
<comment type="similarity">
    <text evidence="2">Belongs to the thiamine-monophosphate kinase family.</text>
</comment>
<dbReference type="Pfam" id="PF00586">
    <property type="entry name" value="AIRS"/>
    <property type="match status" value="1"/>
</dbReference>
<dbReference type="Gene3D" id="3.90.650.10">
    <property type="entry name" value="PurM-like C-terminal domain"/>
    <property type="match status" value="1"/>
</dbReference>
<dbReference type="UniPathway" id="UPA00060">
    <property type="reaction ID" value="UER00142"/>
</dbReference>
<protein>
    <recommendedName>
        <fullName evidence="2">Thiamine-monophosphate kinase</fullName>
        <shortName evidence="2">TMP kinase</shortName>
        <shortName evidence="2">Thiamine-phosphate kinase</shortName>
        <ecNumber evidence="2">2.7.4.16</ecNumber>
    </recommendedName>
</protein>
<evidence type="ECO:0000256" key="2">
    <source>
        <dbReference type="HAMAP-Rule" id="MF_02128"/>
    </source>
</evidence>
<comment type="caution">
    <text evidence="2">Lacks conserved residue(s) required for the propagation of feature annotation.</text>
</comment>
<name>I3Y7V0_THIV6</name>
<comment type="function">
    <text evidence="2">Catalyzes the ATP-dependent phosphorylation of thiamine-monophosphate (TMP) to form thiamine-pyrophosphate (TPP), the active form of vitamin B1.</text>
</comment>
<feature type="domain" description="PurM-like C-terminal" evidence="4">
    <location>
        <begin position="148"/>
        <end position="295"/>
    </location>
</feature>
<dbReference type="SUPFAM" id="SSF55326">
    <property type="entry name" value="PurM N-terminal domain-like"/>
    <property type="match status" value="1"/>
</dbReference>
<dbReference type="eggNOG" id="COG0611">
    <property type="taxonomic scope" value="Bacteria"/>
</dbReference>
<feature type="binding site" evidence="2">
    <location>
        <position position="312"/>
    </location>
    <ligand>
        <name>substrate</name>
    </ligand>
</feature>
<dbReference type="GO" id="GO:0009229">
    <property type="term" value="P:thiamine diphosphate biosynthetic process"/>
    <property type="evidence" value="ECO:0007669"/>
    <property type="project" value="UniProtKB-UniRule"/>
</dbReference>
<dbReference type="PANTHER" id="PTHR30270">
    <property type="entry name" value="THIAMINE-MONOPHOSPHATE KINASE"/>
    <property type="match status" value="1"/>
</dbReference>
<dbReference type="HAMAP" id="MF_02128">
    <property type="entry name" value="TMP_kinase"/>
    <property type="match status" value="1"/>
</dbReference>
<dbReference type="SUPFAM" id="SSF56042">
    <property type="entry name" value="PurM C-terminal domain-like"/>
    <property type="match status" value="1"/>
</dbReference>
<dbReference type="InterPro" id="IPR010918">
    <property type="entry name" value="PurM-like_C_dom"/>
</dbReference>
<feature type="binding site" evidence="2">
    <location>
        <position position="208"/>
    </location>
    <ligand>
        <name>Mg(2+)</name>
        <dbReference type="ChEBI" id="CHEBI:18420"/>
        <label>5</label>
    </ligand>
</feature>
<dbReference type="Pfam" id="PF02769">
    <property type="entry name" value="AIRS_C"/>
    <property type="match status" value="1"/>
</dbReference>
<sequence length="347" mass="35812">MSEFDLIRAFFTDIGPKRADVALGVGDDCALLALPEGQCLAVSIDTLSAGIHFFPDCAPEAIGHKSLAVGLSDLAAMGAAPAWSTLALTLPSADQAWVRAFSAGFAALSKTHGIRLVGGDTTRGPLSVTVQVHGYVPVGAAVRRDGARPGDLVCVSGTLGDAGLALRGLLAGEAVDPALRRRLEYPTPRVELGLRLRGLATAMIDLSDGLAGDLGHILAASGVGAELDLVHLPLSPPVADVVARTGDWSLPLSSGDDYELCFCLPAERAREVRELGAGLDCPIRTVGRIRAKAGLACRLPDGGLYATDGSGYDHFAAGGDAARLIALRDKSRISAATQSLHSQPSAR</sequence>
<dbReference type="PIRSF" id="PIRSF005303">
    <property type="entry name" value="Thiam_monoph_kin"/>
    <property type="match status" value="1"/>
</dbReference>
<dbReference type="GO" id="GO:0000287">
    <property type="term" value="F:magnesium ion binding"/>
    <property type="evidence" value="ECO:0007669"/>
    <property type="project" value="UniProtKB-UniRule"/>
</dbReference>
<feature type="binding site" evidence="2">
    <location>
        <position position="207"/>
    </location>
    <ligand>
        <name>ATP</name>
        <dbReference type="ChEBI" id="CHEBI:30616"/>
    </ligand>
</feature>
<feature type="binding site" evidence="2">
    <location>
        <position position="45"/>
    </location>
    <ligand>
        <name>Mg(2+)</name>
        <dbReference type="ChEBI" id="CHEBI:18420"/>
        <label>2</label>
    </ligand>
</feature>
<keyword evidence="2 5" id="KW-0418">Kinase</keyword>
<dbReference type="PANTHER" id="PTHR30270:SF0">
    <property type="entry name" value="THIAMINE-MONOPHOSPHATE KINASE"/>
    <property type="match status" value="1"/>
</dbReference>
<comment type="catalytic activity">
    <reaction evidence="2">
        <text>thiamine phosphate + ATP = thiamine diphosphate + ADP</text>
        <dbReference type="Rhea" id="RHEA:15913"/>
        <dbReference type="ChEBI" id="CHEBI:30616"/>
        <dbReference type="ChEBI" id="CHEBI:37575"/>
        <dbReference type="ChEBI" id="CHEBI:58937"/>
        <dbReference type="ChEBI" id="CHEBI:456216"/>
        <dbReference type="EC" id="2.7.4.16"/>
    </reaction>
</comment>
<feature type="binding site" evidence="2">
    <location>
        <position position="73"/>
    </location>
    <ligand>
        <name>Mg(2+)</name>
        <dbReference type="ChEBI" id="CHEBI:18420"/>
        <label>4</label>
    </ligand>
</feature>
<feature type="binding site" evidence="2">
    <location>
        <position position="120"/>
    </location>
    <ligand>
        <name>Mg(2+)</name>
        <dbReference type="ChEBI" id="CHEBI:18420"/>
        <label>1</label>
    </ligand>
</feature>
<organism evidence="5 6">
    <name type="scientific">Thiocystis violascens (strain ATCC 17096 / DSM 198 / 6111)</name>
    <name type="common">Chromatium violascens</name>
    <dbReference type="NCBI Taxonomy" id="765911"/>
    <lineage>
        <taxon>Bacteria</taxon>
        <taxon>Pseudomonadati</taxon>
        <taxon>Pseudomonadota</taxon>
        <taxon>Gammaproteobacteria</taxon>
        <taxon>Chromatiales</taxon>
        <taxon>Chromatiaceae</taxon>
        <taxon>Thiocystis</taxon>
    </lineage>
</organism>
<dbReference type="InterPro" id="IPR036921">
    <property type="entry name" value="PurM-like_N_sf"/>
</dbReference>
<keyword evidence="1 2" id="KW-0784">Thiamine biosynthesis</keyword>
<evidence type="ECO:0000313" key="6">
    <source>
        <dbReference type="Proteomes" id="UP000006062"/>
    </source>
</evidence>
<feature type="binding site" evidence="2">
    <location>
        <position position="28"/>
    </location>
    <ligand>
        <name>Mg(2+)</name>
        <dbReference type="ChEBI" id="CHEBI:18420"/>
        <label>4</label>
    </ligand>
</feature>
<keyword evidence="2" id="KW-0547">Nucleotide-binding</keyword>
<evidence type="ECO:0000259" key="4">
    <source>
        <dbReference type="Pfam" id="PF02769"/>
    </source>
</evidence>
<keyword evidence="2" id="KW-0808">Transferase</keyword>
<keyword evidence="2" id="KW-0479">Metal-binding</keyword>
<keyword evidence="6" id="KW-1185">Reference proteome</keyword>
<dbReference type="GO" id="GO:0009030">
    <property type="term" value="F:thiamine-phosphate kinase activity"/>
    <property type="evidence" value="ECO:0007669"/>
    <property type="project" value="UniProtKB-UniRule"/>
</dbReference>
<dbReference type="EC" id="2.7.4.16" evidence="2"/>
<feature type="binding site" evidence="2">
    <location>
        <position position="73"/>
    </location>
    <ligand>
        <name>Mg(2+)</name>
        <dbReference type="ChEBI" id="CHEBI:18420"/>
        <label>3</label>
    </ligand>
</feature>
<feature type="binding site" evidence="2">
    <location>
        <position position="73"/>
    </location>
    <ligand>
        <name>Mg(2+)</name>
        <dbReference type="ChEBI" id="CHEBI:18420"/>
        <label>2</label>
    </ligand>
</feature>
<feature type="binding site" evidence="2">
    <location>
        <begin position="119"/>
        <end position="120"/>
    </location>
    <ligand>
        <name>ATP</name>
        <dbReference type="ChEBI" id="CHEBI:30616"/>
    </ligand>
</feature>
<dbReference type="HOGENOM" id="CLU_046964_3_0_6"/>
<evidence type="ECO:0000313" key="5">
    <source>
        <dbReference type="EMBL" id="AFL73068.1"/>
    </source>
</evidence>
<accession>I3Y7V0</accession>
<feature type="binding site" evidence="2">
    <location>
        <position position="28"/>
    </location>
    <ligand>
        <name>Mg(2+)</name>
        <dbReference type="ChEBI" id="CHEBI:18420"/>
        <label>3</label>
    </ligand>
</feature>
<feature type="binding site" evidence="2">
    <location>
        <position position="52"/>
    </location>
    <ligand>
        <name>substrate</name>
    </ligand>
</feature>
<keyword evidence="2" id="KW-0460">Magnesium</keyword>
<dbReference type="GO" id="GO:0009228">
    <property type="term" value="P:thiamine biosynthetic process"/>
    <property type="evidence" value="ECO:0007669"/>
    <property type="project" value="UniProtKB-KW"/>
</dbReference>
<feature type="binding site" evidence="2">
    <location>
        <position position="43"/>
    </location>
    <ligand>
        <name>Mg(2+)</name>
        <dbReference type="ChEBI" id="CHEBI:18420"/>
        <label>4</label>
    </ligand>
</feature>
<comment type="miscellaneous">
    <text evidence="2">Reaction mechanism of ThiL seems to utilize a direct, inline transfer of the gamma-phosphate of ATP to TMP rather than a phosphorylated enzyme intermediate.</text>
</comment>
<feature type="binding site" evidence="2">
    <location>
        <position position="205"/>
    </location>
    <ligand>
        <name>Mg(2+)</name>
        <dbReference type="ChEBI" id="CHEBI:18420"/>
        <label>3</label>
    </ligand>
</feature>
<dbReference type="InterPro" id="IPR006283">
    <property type="entry name" value="ThiL-like"/>
</dbReference>
<reference evidence="5 6" key="1">
    <citation type="submission" date="2012-06" db="EMBL/GenBank/DDBJ databases">
        <title>Complete sequence of Thiocystis violascens DSM 198.</title>
        <authorList>
            <consortium name="US DOE Joint Genome Institute"/>
            <person name="Lucas S."/>
            <person name="Han J."/>
            <person name="Lapidus A."/>
            <person name="Cheng J.-F."/>
            <person name="Goodwin L."/>
            <person name="Pitluck S."/>
            <person name="Peters L."/>
            <person name="Ovchinnikova G."/>
            <person name="Teshima H."/>
            <person name="Detter J.C."/>
            <person name="Han C."/>
            <person name="Tapia R."/>
            <person name="Land M."/>
            <person name="Hauser L."/>
            <person name="Kyrpides N."/>
            <person name="Ivanova N."/>
            <person name="Pagani I."/>
            <person name="Vogl K."/>
            <person name="Liu Z."/>
            <person name="Frigaard N.-U."/>
            <person name="Bryant D."/>
            <person name="Woyke T."/>
        </authorList>
    </citation>
    <scope>NUCLEOTIDE SEQUENCE [LARGE SCALE GENOMIC DNA]</scope>
    <source>
        <strain evidence="6">ATCC 17096 / DSM 198 / 6111</strain>
    </source>
</reference>
<dbReference type="InterPro" id="IPR016188">
    <property type="entry name" value="PurM-like_N"/>
</dbReference>
<dbReference type="KEGG" id="tvi:Thivi_1037"/>
<dbReference type="GO" id="GO:0005524">
    <property type="term" value="F:ATP binding"/>
    <property type="evidence" value="ECO:0007669"/>
    <property type="project" value="UniProtKB-UniRule"/>
</dbReference>
<dbReference type="OrthoDB" id="9802811at2"/>
<dbReference type="EMBL" id="CP003154">
    <property type="protein sequence ID" value="AFL73068.1"/>
    <property type="molecule type" value="Genomic_DNA"/>
</dbReference>
<dbReference type="RefSeq" id="WP_014777553.1">
    <property type="nucleotide sequence ID" value="NC_018012.1"/>
</dbReference>
<dbReference type="NCBIfam" id="TIGR01379">
    <property type="entry name" value="thiL"/>
    <property type="match status" value="1"/>
</dbReference>